<comment type="caution">
    <text evidence="1">The sequence shown here is derived from an EMBL/GenBank/DDBJ whole genome shotgun (WGS) entry which is preliminary data.</text>
</comment>
<organism evidence="1 2">
    <name type="scientific">Massilia rubra</name>
    <dbReference type="NCBI Taxonomy" id="2607910"/>
    <lineage>
        <taxon>Bacteria</taxon>
        <taxon>Pseudomonadati</taxon>
        <taxon>Pseudomonadota</taxon>
        <taxon>Betaproteobacteria</taxon>
        <taxon>Burkholderiales</taxon>
        <taxon>Oxalobacteraceae</taxon>
        <taxon>Telluria group</taxon>
        <taxon>Massilia</taxon>
    </lineage>
</organism>
<dbReference type="EMBL" id="VUYU01000001">
    <property type="protein sequence ID" value="NHZ32469.1"/>
    <property type="molecule type" value="Genomic_DNA"/>
</dbReference>
<proteinExistence type="predicted"/>
<protein>
    <submittedName>
        <fullName evidence="1">Uncharacterized protein</fullName>
    </submittedName>
</protein>
<gene>
    <name evidence="1" type="ORF">F0185_02545</name>
</gene>
<sequence>MKTSKPVESSWMFQELVENIYGDTTLSQIRDLLLSFKEKGARAPQIAHSLMSVVHQNQAKSVNDALPEEVEDKLFDVIDMVCGLMSESFTIWQPACKWGTARTIFYLEELCPICKTGILGFRRVDNSKKIVIACHECESVWSDPSNVTTENVLHVPAPDFGVMELGASVFGDNAAWATVDEIQRAGWGQYVAGEEIPVY</sequence>
<name>A0ABX0LES2_9BURK</name>
<evidence type="ECO:0000313" key="1">
    <source>
        <dbReference type="EMBL" id="NHZ32469.1"/>
    </source>
</evidence>
<reference evidence="1 2" key="1">
    <citation type="submission" date="2019-09" db="EMBL/GenBank/DDBJ databases">
        <title>Taxonomy of Antarctic Massilia spp.: description of Massilia rubra sp. nov., Massilia aquatica sp. nov., Massilia mucilaginosa sp. nov., Massilia frigida sp. nov. isolated from streams, lakes and regoliths.</title>
        <authorList>
            <person name="Holochova P."/>
            <person name="Sedlacek I."/>
            <person name="Kralova S."/>
            <person name="Maslanova I."/>
            <person name="Busse H.-J."/>
            <person name="Stankova E."/>
            <person name="Vrbovska V."/>
            <person name="Kovarovic V."/>
            <person name="Bartak M."/>
            <person name="Svec P."/>
            <person name="Pantucek R."/>
        </authorList>
    </citation>
    <scope>NUCLEOTIDE SEQUENCE [LARGE SCALE GENOMIC DNA]</scope>
    <source>
        <strain evidence="1 2">CCM 8692</strain>
    </source>
</reference>
<dbReference type="Proteomes" id="UP000785613">
    <property type="component" value="Unassembled WGS sequence"/>
</dbReference>
<keyword evidence="2" id="KW-1185">Reference proteome</keyword>
<evidence type="ECO:0000313" key="2">
    <source>
        <dbReference type="Proteomes" id="UP000785613"/>
    </source>
</evidence>
<accession>A0ABX0LES2</accession>
<dbReference type="RefSeq" id="WP_167221260.1">
    <property type="nucleotide sequence ID" value="NZ_VUYU01000001.1"/>
</dbReference>